<sequence length="75" mass="8789">MHSKKSVSIAKRSRPRAKREFRAVVQPDRSILLWLARRRIEVYVRPSLVDVFLKIVDSEEIEHPEISLGRVDEPP</sequence>
<accession>A0ABX2C1B5</accession>
<keyword evidence="3" id="KW-1185">Reference proteome</keyword>
<evidence type="ECO:0000313" key="3">
    <source>
        <dbReference type="Proteomes" id="UP000652198"/>
    </source>
</evidence>
<evidence type="ECO:0000313" key="2">
    <source>
        <dbReference type="EMBL" id="NPT46271.1"/>
    </source>
</evidence>
<evidence type="ECO:0000313" key="1">
    <source>
        <dbReference type="EMBL" id="NPT42372.1"/>
    </source>
</evidence>
<comment type="caution">
    <text evidence="2">The sequence shown here is derived from an EMBL/GenBank/DDBJ whole genome shotgun (WGS) entry which is preliminary data.</text>
</comment>
<dbReference type="RefSeq" id="WP_172310864.1">
    <property type="nucleotide sequence ID" value="NZ_WOEY01000057.1"/>
</dbReference>
<gene>
    <name evidence="1" type="ORF">GNZ12_13860</name>
    <name evidence="2" type="ORF">GNZ12_34100</name>
</gene>
<organism evidence="2 3">
    <name type="scientific">Paraburkholderia solitsugae</name>
    <dbReference type="NCBI Taxonomy" id="2675748"/>
    <lineage>
        <taxon>Bacteria</taxon>
        <taxon>Pseudomonadati</taxon>
        <taxon>Pseudomonadota</taxon>
        <taxon>Betaproteobacteria</taxon>
        <taxon>Burkholderiales</taxon>
        <taxon>Burkholderiaceae</taxon>
        <taxon>Paraburkholderia</taxon>
    </lineage>
</organism>
<reference evidence="2 3" key="1">
    <citation type="submission" date="2019-11" db="EMBL/GenBank/DDBJ databases">
        <title>Metabolism of dissolved organic matter in forest soils.</title>
        <authorList>
            <person name="Cyle K.T."/>
            <person name="Wilhelm R.C."/>
            <person name="Martinez C.E."/>
        </authorList>
    </citation>
    <scope>NUCLEOTIDE SEQUENCE [LARGE SCALE GENOMIC DNA]</scope>
    <source>
        <strain evidence="2 3">1N</strain>
    </source>
</reference>
<proteinExistence type="predicted"/>
<dbReference type="EMBL" id="WOEY01000132">
    <property type="protein sequence ID" value="NPT46271.1"/>
    <property type="molecule type" value="Genomic_DNA"/>
</dbReference>
<dbReference type="Proteomes" id="UP000652198">
    <property type="component" value="Unassembled WGS sequence"/>
</dbReference>
<name>A0ABX2C1B5_9BURK</name>
<protein>
    <submittedName>
        <fullName evidence="2">Uncharacterized protein</fullName>
    </submittedName>
</protein>
<dbReference type="EMBL" id="WOEY01000057">
    <property type="protein sequence ID" value="NPT42372.1"/>
    <property type="molecule type" value="Genomic_DNA"/>
</dbReference>